<gene>
    <name evidence="1" type="ORF">PCANC_00758</name>
</gene>
<sequence>MGSGARGARPPGYEASSFPIMGGLKSQGALAYDHMCQICCMSDLHPNWSIGHPDGLWAMKSSCGIGVCPESMKGVIPGIFLSLALHTSCRWYQQCGSQAVAILAPASLWLTPVPQLRLNGMELGVPFACNDPDKGHQVILAIAPAKISH</sequence>
<name>A0A2N5W720_9BASI</name>
<organism evidence="1 2">
    <name type="scientific">Puccinia coronata f. sp. avenae</name>
    <dbReference type="NCBI Taxonomy" id="200324"/>
    <lineage>
        <taxon>Eukaryota</taxon>
        <taxon>Fungi</taxon>
        <taxon>Dikarya</taxon>
        <taxon>Basidiomycota</taxon>
        <taxon>Pucciniomycotina</taxon>
        <taxon>Pucciniomycetes</taxon>
        <taxon>Pucciniales</taxon>
        <taxon>Pucciniaceae</taxon>
        <taxon>Puccinia</taxon>
    </lineage>
</organism>
<reference evidence="1 2" key="1">
    <citation type="submission" date="2017-11" db="EMBL/GenBank/DDBJ databases">
        <title>De novo assembly and phasing of dikaryotic genomes from two isolates of Puccinia coronata f. sp. avenae, the causal agent of oat crown rust.</title>
        <authorList>
            <person name="Miller M.E."/>
            <person name="Zhang Y."/>
            <person name="Omidvar V."/>
            <person name="Sperschneider J."/>
            <person name="Schwessinger B."/>
            <person name="Raley C."/>
            <person name="Palmer J.M."/>
            <person name="Garnica D."/>
            <person name="Upadhyaya N."/>
            <person name="Rathjen J."/>
            <person name="Taylor J.M."/>
            <person name="Park R.F."/>
            <person name="Dodds P.N."/>
            <person name="Hirsch C.D."/>
            <person name="Kianian S.F."/>
            <person name="Figueroa M."/>
        </authorList>
    </citation>
    <scope>NUCLEOTIDE SEQUENCE [LARGE SCALE GENOMIC DNA]</scope>
    <source>
        <strain evidence="1">12NC29</strain>
    </source>
</reference>
<evidence type="ECO:0000313" key="2">
    <source>
        <dbReference type="Proteomes" id="UP000235388"/>
    </source>
</evidence>
<dbReference type="Proteomes" id="UP000235388">
    <property type="component" value="Unassembled WGS sequence"/>
</dbReference>
<keyword evidence="2" id="KW-1185">Reference proteome</keyword>
<dbReference type="EMBL" id="PGCJ01000006">
    <property type="protein sequence ID" value="PLW58041.1"/>
    <property type="molecule type" value="Genomic_DNA"/>
</dbReference>
<proteinExistence type="predicted"/>
<comment type="caution">
    <text evidence="1">The sequence shown here is derived from an EMBL/GenBank/DDBJ whole genome shotgun (WGS) entry which is preliminary data.</text>
</comment>
<accession>A0A2N5W720</accession>
<dbReference type="AlphaFoldDB" id="A0A2N5W720"/>
<protein>
    <submittedName>
        <fullName evidence="1">Uncharacterized protein</fullName>
    </submittedName>
</protein>
<evidence type="ECO:0000313" key="1">
    <source>
        <dbReference type="EMBL" id="PLW58041.1"/>
    </source>
</evidence>